<dbReference type="InterPro" id="IPR043130">
    <property type="entry name" value="CDP-OH_PTrfase_TM_dom"/>
</dbReference>
<keyword evidence="13" id="KW-1208">Phospholipid metabolism</keyword>
<dbReference type="InterPro" id="IPR000462">
    <property type="entry name" value="CDP-OH_P_trans"/>
</dbReference>
<keyword evidence="8 16" id="KW-0812">Transmembrane</keyword>
<dbReference type="Gene3D" id="1.20.120.1760">
    <property type="match status" value="1"/>
</dbReference>
<evidence type="ECO:0000256" key="9">
    <source>
        <dbReference type="ARBA" id="ARBA00022989"/>
    </source>
</evidence>
<evidence type="ECO:0000256" key="15">
    <source>
        <dbReference type="RuleBase" id="RU003750"/>
    </source>
</evidence>
<comment type="similarity">
    <text evidence="3 15">Belongs to the CDP-alcohol phosphatidyltransferase class-I family.</text>
</comment>
<evidence type="ECO:0000256" key="5">
    <source>
        <dbReference type="ARBA" id="ARBA00017171"/>
    </source>
</evidence>
<name>A0ABP8MI88_9BACT</name>
<dbReference type="EMBL" id="BAABEZ010000004">
    <property type="protein sequence ID" value="GAA4450782.1"/>
    <property type="molecule type" value="Genomic_DNA"/>
</dbReference>
<dbReference type="RefSeq" id="WP_344822786.1">
    <property type="nucleotide sequence ID" value="NZ_BAABEZ010000004.1"/>
</dbReference>
<feature type="transmembrane region" description="Helical" evidence="16">
    <location>
        <begin position="179"/>
        <end position="199"/>
    </location>
</feature>
<dbReference type="Proteomes" id="UP001501410">
    <property type="component" value="Unassembled WGS sequence"/>
</dbReference>
<dbReference type="InterPro" id="IPR048254">
    <property type="entry name" value="CDP_ALCOHOL_P_TRANSF_CS"/>
</dbReference>
<comment type="caution">
    <text evidence="17">The sequence shown here is derived from an EMBL/GenBank/DDBJ whole genome shotgun (WGS) entry which is preliminary data.</text>
</comment>
<evidence type="ECO:0000256" key="1">
    <source>
        <dbReference type="ARBA" id="ARBA00000287"/>
    </source>
</evidence>
<feature type="transmembrane region" description="Helical" evidence="16">
    <location>
        <begin position="7"/>
        <end position="26"/>
    </location>
</feature>
<sequence>MKHLPNILTLGNLFCGCIAIACITSSQPYLIEINTVPYWITGTEQACLGSLFIALAAVLDVLDGLTARGLKLFSSIGKDLDSLADLVSFGVAPSMILFKMLWAANIAKPNAMDVSMLAMAPAFLVACFGALRLARFNVSVSTGATFTGMPIPAAGILIASFPLINLYTPQFGMYFKNPWLLYLVIALVSWLMVSKITFFKLMPSKWDMKSLWPRIILIGACAVLFPFLKFAAIPALFVLYIILSLVYRPQKHLAQTL</sequence>
<dbReference type="NCBIfam" id="TIGR00473">
    <property type="entry name" value="pssA"/>
    <property type="match status" value="1"/>
</dbReference>
<evidence type="ECO:0000256" key="16">
    <source>
        <dbReference type="SAM" id="Phobius"/>
    </source>
</evidence>
<keyword evidence="6" id="KW-0444">Lipid biosynthesis</keyword>
<keyword evidence="10" id="KW-0443">Lipid metabolism</keyword>
<evidence type="ECO:0000256" key="8">
    <source>
        <dbReference type="ARBA" id="ARBA00022692"/>
    </source>
</evidence>
<evidence type="ECO:0000313" key="18">
    <source>
        <dbReference type="Proteomes" id="UP001501410"/>
    </source>
</evidence>
<dbReference type="PANTHER" id="PTHR14269">
    <property type="entry name" value="CDP-DIACYLGLYCEROL--GLYCEROL-3-PHOSPHATE 3-PHOSPHATIDYLTRANSFERASE-RELATED"/>
    <property type="match status" value="1"/>
</dbReference>
<reference evidence="18" key="1">
    <citation type="journal article" date="2019" name="Int. J. Syst. Evol. Microbiol.">
        <title>The Global Catalogue of Microorganisms (GCM) 10K type strain sequencing project: providing services to taxonomists for standard genome sequencing and annotation.</title>
        <authorList>
            <consortium name="The Broad Institute Genomics Platform"/>
            <consortium name="The Broad Institute Genome Sequencing Center for Infectious Disease"/>
            <person name="Wu L."/>
            <person name="Ma J."/>
        </authorList>
    </citation>
    <scope>NUCLEOTIDE SEQUENCE [LARGE SCALE GENOMIC DNA]</scope>
    <source>
        <strain evidence="18">JCM 31921</strain>
    </source>
</reference>
<comment type="subcellular location">
    <subcellularLocation>
        <location evidence="2">Endomembrane system</location>
        <topology evidence="2">Multi-pass membrane protein</topology>
    </subcellularLocation>
</comment>
<keyword evidence="7 15" id="KW-0808">Transferase</keyword>
<dbReference type="PROSITE" id="PS51257">
    <property type="entry name" value="PROKAR_LIPOPROTEIN"/>
    <property type="match status" value="1"/>
</dbReference>
<evidence type="ECO:0000256" key="4">
    <source>
        <dbReference type="ARBA" id="ARBA00013174"/>
    </source>
</evidence>
<evidence type="ECO:0000256" key="10">
    <source>
        <dbReference type="ARBA" id="ARBA00023098"/>
    </source>
</evidence>
<dbReference type="InterPro" id="IPR050324">
    <property type="entry name" value="CDP-alcohol_PTase-I"/>
</dbReference>
<organism evidence="17 18">
    <name type="scientific">Rurimicrobium arvi</name>
    <dbReference type="NCBI Taxonomy" id="2049916"/>
    <lineage>
        <taxon>Bacteria</taxon>
        <taxon>Pseudomonadati</taxon>
        <taxon>Bacteroidota</taxon>
        <taxon>Chitinophagia</taxon>
        <taxon>Chitinophagales</taxon>
        <taxon>Chitinophagaceae</taxon>
        <taxon>Rurimicrobium</taxon>
    </lineage>
</organism>
<gene>
    <name evidence="17" type="primary">pssA</name>
    <name evidence="17" type="ORF">GCM10023092_07290</name>
</gene>
<keyword evidence="9 16" id="KW-1133">Transmembrane helix</keyword>
<dbReference type="PROSITE" id="PS00379">
    <property type="entry name" value="CDP_ALCOHOL_P_TRANSF"/>
    <property type="match status" value="1"/>
</dbReference>
<feature type="transmembrane region" description="Helical" evidence="16">
    <location>
        <begin position="114"/>
        <end position="134"/>
    </location>
</feature>
<evidence type="ECO:0000256" key="7">
    <source>
        <dbReference type="ARBA" id="ARBA00022679"/>
    </source>
</evidence>
<keyword evidence="11 16" id="KW-0472">Membrane</keyword>
<evidence type="ECO:0000256" key="11">
    <source>
        <dbReference type="ARBA" id="ARBA00023136"/>
    </source>
</evidence>
<evidence type="ECO:0000256" key="6">
    <source>
        <dbReference type="ARBA" id="ARBA00022516"/>
    </source>
</evidence>
<dbReference type="PANTHER" id="PTHR14269:SF61">
    <property type="entry name" value="CDP-DIACYLGLYCEROL--SERINE O-PHOSPHATIDYLTRANSFERASE"/>
    <property type="match status" value="1"/>
</dbReference>
<evidence type="ECO:0000256" key="2">
    <source>
        <dbReference type="ARBA" id="ARBA00004127"/>
    </source>
</evidence>
<evidence type="ECO:0000256" key="12">
    <source>
        <dbReference type="ARBA" id="ARBA00023209"/>
    </source>
</evidence>
<keyword evidence="12" id="KW-0594">Phospholipid biosynthesis</keyword>
<dbReference type="Pfam" id="PF01066">
    <property type="entry name" value="CDP-OH_P_transf"/>
    <property type="match status" value="1"/>
</dbReference>
<comment type="catalytic activity">
    <reaction evidence="1">
        <text>a CDP-1,2-diacyl-sn-glycerol + L-serine = a 1,2-diacyl-sn-glycero-3-phospho-L-serine + CMP + H(+)</text>
        <dbReference type="Rhea" id="RHEA:16913"/>
        <dbReference type="ChEBI" id="CHEBI:15378"/>
        <dbReference type="ChEBI" id="CHEBI:33384"/>
        <dbReference type="ChEBI" id="CHEBI:57262"/>
        <dbReference type="ChEBI" id="CHEBI:58332"/>
        <dbReference type="ChEBI" id="CHEBI:60377"/>
        <dbReference type="EC" id="2.7.8.8"/>
    </reaction>
</comment>
<evidence type="ECO:0000313" key="17">
    <source>
        <dbReference type="EMBL" id="GAA4450782.1"/>
    </source>
</evidence>
<evidence type="ECO:0000256" key="3">
    <source>
        <dbReference type="ARBA" id="ARBA00010441"/>
    </source>
</evidence>
<dbReference type="EC" id="2.7.8.8" evidence="4"/>
<feature type="transmembrane region" description="Helical" evidence="16">
    <location>
        <begin position="83"/>
        <end position="102"/>
    </location>
</feature>
<evidence type="ECO:0000256" key="13">
    <source>
        <dbReference type="ARBA" id="ARBA00023264"/>
    </source>
</evidence>
<protein>
    <recommendedName>
        <fullName evidence="5">CDP-diacylglycerol--serine O-phosphatidyltransferase</fullName>
        <ecNumber evidence="4">2.7.8.8</ecNumber>
    </recommendedName>
    <alternativeName>
        <fullName evidence="14">Phosphatidylserine synthase</fullName>
    </alternativeName>
</protein>
<accession>A0ABP8MI88</accession>
<keyword evidence="18" id="KW-1185">Reference proteome</keyword>
<proteinExistence type="inferred from homology"/>
<feature type="transmembrane region" description="Helical" evidence="16">
    <location>
        <begin position="146"/>
        <end position="167"/>
    </location>
</feature>
<evidence type="ECO:0000256" key="14">
    <source>
        <dbReference type="ARBA" id="ARBA00032361"/>
    </source>
</evidence>
<feature type="transmembrane region" description="Helical" evidence="16">
    <location>
        <begin position="211"/>
        <end position="243"/>
    </location>
</feature>
<dbReference type="InterPro" id="IPR004533">
    <property type="entry name" value="CDP-diaglyc--ser_O-PTrfase"/>
</dbReference>